<name>A0AAE1DGL5_9GAST</name>
<organism evidence="2 3">
    <name type="scientific">Elysia crispata</name>
    <name type="common">lettuce slug</name>
    <dbReference type="NCBI Taxonomy" id="231223"/>
    <lineage>
        <taxon>Eukaryota</taxon>
        <taxon>Metazoa</taxon>
        <taxon>Spiralia</taxon>
        <taxon>Lophotrochozoa</taxon>
        <taxon>Mollusca</taxon>
        <taxon>Gastropoda</taxon>
        <taxon>Heterobranchia</taxon>
        <taxon>Euthyneura</taxon>
        <taxon>Panpulmonata</taxon>
        <taxon>Sacoglossa</taxon>
        <taxon>Placobranchoidea</taxon>
        <taxon>Plakobranchidae</taxon>
        <taxon>Elysia</taxon>
    </lineage>
</organism>
<sequence>MLHGEDAARPRSPSVYRLTRGAQSNTATRDVYVSVLSDTKTGVYTQGQSQGWHRSLTWTHITRYKHTSPPF</sequence>
<reference evidence="2" key="1">
    <citation type="journal article" date="2023" name="G3 (Bethesda)">
        <title>A reference genome for the long-term kleptoplast-retaining sea slug Elysia crispata morphotype clarki.</title>
        <authorList>
            <person name="Eastman K.E."/>
            <person name="Pendleton A.L."/>
            <person name="Shaikh M.A."/>
            <person name="Suttiyut T."/>
            <person name="Ogas R."/>
            <person name="Tomko P."/>
            <person name="Gavelis G."/>
            <person name="Widhalm J.R."/>
            <person name="Wisecaver J.H."/>
        </authorList>
    </citation>
    <scope>NUCLEOTIDE SEQUENCE</scope>
    <source>
        <strain evidence="2">ECLA1</strain>
    </source>
</reference>
<proteinExistence type="predicted"/>
<keyword evidence="3" id="KW-1185">Reference proteome</keyword>
<evidence type="ECO:0000256" key="1">
    <source>
        <dbReference type="SAM" id="MobiDB-lite"/>
    </source>
</evidence>
<dbReference type="EMBL" id="JAWDGP010003982">
    <property type="protein sequence ID" value="KAK3769020.1"/>
    <property type="molecule type" value="Genomic_DNA"/>
</dbReference>
<dbReference type="AlphaFoldDB" id="A0AAE1DGL5"/>
<evidence type="ECO:0000313" key="2">
    <source>
        <dbReference type="EMBL" id="KAK3769020.1"/>
    </source>
</evidence>
<evidence type="ECO:0000313" key="3">
    <source>
        <dbReference type="Proteomes" id="UP001283361"/>
    </source>
</evidence>
<accession>A0AAE1DGL5</accession>
<feature type="region of interest" description="Disordered" evidence="1">
    <location>
        <begin position="1"/>
        <end position="24"/>
    </location>
</feature>
<protein>
    <submittedName>
        <fullName evidence="2">Uncharacterized protein</fullName>
    </submittedName>
</protein>
<gene>
    <name evidence="2" type="ORF">RRG08_037839</name>
</gene>
<dbReference type="Proteomes" id="UP001283361">
    <property type="component" value="Unassembled WGS sequence"/>
</dbReference>
<comment type="caution">
    <text evidence="2">The sequence shown here is derived from an EMBL/GenBank/DDBJ whole genome shotgun (WGS) entry which is preliminary data.</text>
</comment>